<dbReference type="GO" id="GO:0000270">
    <property type="term" value="P:peptidoglycan metabolic process"/>
    <property type="evidence" value="ECO:0007669"/>
    <property type="project" value="TreeGrafter"/>
</dbReference>
<dbReference type="KEGG" id="sniv:SFSGTM_29120"/>
<keyword evidence="5" id="KW-1185">Reference proteome</keyword>
<feature type="chain" id="PRO_5032794019" evidence="3">
    <location>
        <begin position="18"/>
        <end position="457"/>
    </location>
</feature>
<dbReference type="PRINTS" id="PR00922">
    <property type="entry name" value="DADACBPTASE3"/>
</dbReference>
<dbReference type="Pfam" id="PF02113">
    <property type="entry name" value="Peptidase_S13"/>
    <property type="match status" value="1"/>
</dbReference>
<dbReference type="InterPro" id="IPR000667">
    <property type="entry name" value="Peptidase_S13"/>
</dbReference>
<gene>
    <name evidence="4" type="ORF">SFSGTM_29120</name>
</gene>
<dbReference type="PANTHER" id="PTHR30023">
    <property type="entry name" value="D-ALANYL-D-ALANINE CARBOXYPEPTIDASE"/>
    <property type="match status" value="1"/>
</dbReference>
<evidence type="ECO:0000313" key="5">
    <source>
        <dbReference type="Proteomes" id="UP000463939"/>
    </source>
</evidence>
<dbReference type="Proteomes" id="UP000463939">
    <property type="component" value="Chromosome"/>
</dbReference>
<protein>
    <submittedName>
        <fullName evidence="4">D-alanyl-D-alanine carboxypeptidase</fullName>
    </submittedName>
</protein>
<dbReference type="GO" id="GO:0006508">
    <property type="term" value="P:proteolysis"/>
    <property type="evidence" value="ECO:0007669"/>
    <property type="project" value="InterPro"/>
</dbReference>
<name>A0A809RN52_9PROT</name>
<organism evidence="4 5">
    <name type="scientific">Sulfuriferula nivalis</name>
    <dbReference type="NCBI Taxonomy" id="2675298"/>
    <lineage>
        <taxon>Bacteria</taxon>
        <taxon>Pseudomonadati</taxon>
        <taxon>Pseudomonadota</taxon>
        <taxon>Betaproteobacteria</taxon>
        <taxon>Nitrosomonadales</taxon>
        <taxon>Sulfuricellaceae</taxon>
        <taxon>Sulfuriferula</taxon>
    </lineage>
</organism>
<dbReference type="GO" id="GO:0004185">
    <property type="term" value="F:serine-type carboxypeptidase activity"/>
    <property type="evidence" value="ECO:0007669"/>
    <property type="project" value="InterPro"/>
</dbReference>
<proteinExistence type="inferred from homology"/>
<keyword evidence="4" id="KW-0121">Carboxypeptidase</keyword>
<evidence type="ECO:0000313" key="4">
    <source>
        <dbReference type="EMBL" id="BBP02204.1"/>
    </source>
</evidence>
<sequence>MRYWLILFLAFLSPSHAAPLSHAVLNALNAAHIPEQNTGIIIWDSMSPAPSIMINPNRAFNPASTMKLLTSYAALNLLGPAYTWKTDIYYDGNLHDGTLNGNLYLKGFGDPDLTVERYWMLLHQLRLSGIQHINGDLVIDQRYFQLSPRPQFDDHPNRAYNAEPAALMVNFNSSEIKLTPNTTNVTVQAEPLPSDTHIFNHITLNNETCGEWRDAIHTEWQADTHQLSLNGNYARDCGEKSFALNLGNASTLAAGLFQQLWQAEGGTITGTWRVANTPDSAQLVFSYSSPPLAQIIYDINKYSNNIMARSVFLSLSSPPSANIASASDNVKNWLKLSQLDFPELILENGAGLSRLERISPYHMAQLLYAAYHSPYYPELANSLPIVAMDGTMKKRLKDTLVAGRAHIKTGTLDGVKTMAGYVHATNGHTYIVVFFINDEHAQAGGLAQDTLLQEVDN</sequence>
<dbReference type="EMBL" id="AP021881">
    <property type="protein sequence ID" value="BBP02204.1"/>
    <property type="molecule type" value="Genomic_DNA"/>
</dbReference>
<evidence type="ECO:0000256" key="2">
    <source>
        <dbReference type="ARBA" id="ARBA00022801"/>
    </source>
</evidence>
<evidence type="ECO:0000256" key="3">
    <source>
        <dbReference type="SAM" id="SignalP"/>
    </source>
</evidence>
<keyword evidence="2" id="KW-0378">Hydrolase</keyword>
<dbReference type="AlphaFoldDB" id="A0A809RN52"/>
<dbReference type="PANTHER" id="PTHR30023:SF0">
    <property type="entry name" value="PENICILLIN-SENSITIVE CARBOXYPEPTIDASE A"/>
    <property type="match status" value="1"/>
</dbReference>
<dbReference type="SUPFAM" id="SSF56601">
    <property type="entry name" value="beta-lactamase/transpeptidase-like"/>
    <property type="match status" value="1"/>
</dbReference>
<evidence type="ECO:0000256" key="1">
    <source>
        <dbReference type="ARBA" id="ARBA00006096"/>
    </source>
</evidence>
<feature type="signal peptide" evidence="3">
    <location>
        <begin position="1"/>
        <end position="17"/>
    </location>
</feature>
<keyword evidence="4" id="KW-0645">Protease</keyword>
<keyword evidence="3" id="KW-0732">Signal</keyword>
<dbReference type="RefSeq" id="WP_162085875.1">
    <property type="nucleotide sequence ID" value="NZ_AP021881.1"/>
</dbReference>
<dbReference type="InterPro" id="IPR012338">
    <property type="entry name" value="Beta-lactam/transpept-like"/>
</dbReference>
<dbReference type="Gene3D" id="3.50.80.20">
    <property type="entry name" value="D-Ala-D-Ala carboxypeptidase C, peptidase S13"/>
    <property type="match status" value="1"/>
</dbReference>
<dbReference type="NCBIfam" id="TIGR00666">
    <property type="entry name" value="PBP4"/>
    <property type="match status" value="1"/>
</dbReference>
<comment type="similarity">
    <text evidence="1">Belongs to the peptidase S13 family.</text>
</comment>
<accession>A0A809RN52</accession>
<dbReference type="Gene3D" id="3.40.710.10">
    <property type="entry name" value="DD-peptidase/beta-lactamase superfamily"/>
    <property type="match status" value="1"/>
</dbReference>
<reference evidence="5" key="1">
    <citation type="submission" date="2019-11" db="EMBL/GenBank/DDBJ databases">
        <title>Isolation and characterization of a novel species in the genus Sulfuriferula.</title>
        <authorList>
            <person name="Mochizuki J."/>
            <person name="Kojima H."/>
            <person name="Fukui M."/>
        </authorList>
    </citation>
    <scope>NUCLEOTIDE SEQUENCE [LARGE SCALE GENOMIC DNA]</scope>
    <source>
        <strain evidence="5">SGTM</strain>
    </source>
</reference>